<keyword evidence="3" id="KW-0378">Hydrolase</keyword>
<evidence type="ECO:0000256" key="4">
    <source>
        <dbReference type="ARBA" id="ARBA00022833"/>
    </source>
</evidence>
<evidence type="ECO:0000256" key="1">
    <source>
        <dbReference type="ARBA" id="ARBA00001947"/>
    </source>
</evidence>
<evidence type="ECO:0000256" key="2">
    <source>
        <dbReference type="ARBA" id="ARBA00022723"/>
    </source>
</evidence>
<dbReference type="SUPFAM" id="SSF53187">
    <property type="entry name" value="Zn-dependent exopeptidases"/>
    <property type="match status" value="1"/>
</dbReference>
<accession>A0A837G6E7</accession>
<dbReference type="GO" id="GO:0016788">
    <property type="term" value="F:hydrolase activity, acting on ester bonds"/>
    <property type="evidence" value="ECO:0007669"/>
    <property type="project" value="InterPro"/>
</dbReference>
<proteinExistence type="predicted"/>
<organism evidence="6">
    <name type="scientific">Vibrio coralliilyticus</name>
    <dbReference type="NCBI Taxonomy" id="190893"/>
    <lineage>
        <taxon>Bacteria</taxon>
        <taxon>Pseudomonadati</taxon>
        <taxon>Pseudomonadota</taxon>
        <taxon>Gammaproteobacteria</taxon>
        <taxon>Vibrionales</taxon>
        <taxon>Vibrionaceae</taxon>
        <taxon>Vibrio</taxon>
    </lineage>
</organism>
<evidence type="ECO:0000259" key="5">
    <source>
        <dbReference type="Pfam" id="PF24827"/>
    </source>
</evidence>
<dbReference type="InterPro" id="IPR055438">
    <property type="entry name" value="AstE_AspA_cat"/>
</dbReference>
<comment type="caution">
    <text evidence="6">The sequence shown here is derived from an EMBL/GenBank/DDBJ whole genome shotgun (WGS) entry which is preliminary data.</text>
</comment>
<dbReference type="InterPro" id="IPR043795">
    <property type="entry name" value="N-alpha-Ac-DABA-like"/>
</dbReference>
<dbReference type="PANTHER" id="PTHR37326:SF1">
    <property type="entry name" value="BLL3975 PROTEIN"/>
    <property type="match status" value="1"/>
</dbReference>
<comment type="cofactor">
    <cofactor evidence="1">
        <name>Zn(2+)</name>
        <dbReference type="ChEBI" id="CHEBI:29105"/>
    </cofactor>
</comment>
<keyword evidence="2" id="KW-0479">Metal-binding</keyword>
<dbReference type="GO" id="GO:0046872">
    <property type="term" value="F:metal ion binding"/>
    <property type="evidence" value="ECO:0007669"/>
    <property type="project" value="UniProtKB-KW"/>
</dbReference>
<feature type="domain" description="Succinylglutamate desuccinylase/Aspartoacylase catalytic" evidence="5">
    <location>
        <begin position="54"/>
        <end position="240"/>
    </location>
</feature>
<dbReference type="InterPro" id="IPR053138">
    <property type="entry name" value="N-alpha-Ac-DABA_deacetylase"/>
</dbReference>
<dbReference type="CDD" id="cd06251">
    <property type="entry name" value="M14_ASTE_ASPA-like"/>
    <property type="match status" value="1"/>
</dbReference>
<dbReference type="EMBL" id="JXXR01000016">
    <property type="protein sequence ID" value="KJY71472.1"/>
    <property type="molecule type" value="Genomic_DNA"/>
</dbReference>
<dbReference type="GO" id="GO:0016811">
    <property type="term" value="F:hydrolase activity, acting on carbon-nitrogen (but not peptide) bonds, in linear amides"/>
    <property type="evidence" value="ECO:0007669"/>
    <property type="project" value="InterPro"/>
</dbReference>
<dbReference type="RefSeq" id="WP_045986529.1">
    <property type="nucleotide sequence ID" value="NZ_CP063052.1"/>
</dbReference>
<dbReference type="PANTHER" id="PTHR37326">
    <property type="entry name" value="BLL3975 PROTEIN"/>
    <property type="match status" value="1"/>
</dbReference>
<dbReference type="AlphaFoldDB" id="A0A837G6E7"/>
<dbReference type="Gene3D" id="3.40.630.10">
    <property type="entry name" value="Zn peptidases"/>
    <property type="match status" value="1"/>
</dbReference>
<name>A0A837G6E7_9VIBR</name>
<evidence type="ECO:0000313" key="6">
    <source>
        <dbReference type="EMBL" id="KJY71472.1"/>
    </source>
</evidence>
<sequence length="329" mass="35639">MSDVAPVVEHFPIIHSLDVDSLQAGEHAFLFAVATDALGLWQQMPVRVFKGAKPGPKVMITAGVHGDEQNGIITALKVAKALVGQSLAGCVTIVPTINLSGILHHSRDFHTVDPDVSSANLNRFFPGDKAGNEAARYLGNLWQHVLKPNAEIAIDLHTQTTGTSYPLYVFADYRIEQARILAKLMNPDVILNDPGESGVLESTWNQHGVPSITVEVGSGRYHDAEMVERAAEGVLNVLRYHKVLPGEVVENDSCLEGKQVISVRAKQGGFVEPQVCLLQKVEKGELLAIQYNSLGFDVASYYAPESGTVLSCNLEALRSPGSLIVRMIK</sequence>
<dbReference type="Pfam" id="PF24827">
    <property type="entry name" value="AstE_AspA_cat"/>
    <property type="match status" value="1"/>
</dbReference>
<dbReference type="PIRSF" id="PIRSF039012">
    <property type="entry name" value="ASP"/>
    <property type="match status" value="1"/>
</dbReference>
<evidence type="ECO:0000256" key="3">
    <source>
        <dbReference type="ARBA" id="ARBA00022801"/>
    </source>
</evidence>
<gene>
    <name evidence="6" type="ORF">TW71_15815</name>
</gene>
<protein>
    <submittedName>
        <fullName evidence="6">Deacylase</fullName>
    </submittedName>
</protein>
<reference evidence="6" key="1">
    <citation type="journal article" date="2015" name="BMC Genomics">
        <title>Genome mining reveals unlocked bioactive potential of marine Gram-negative bacteria.</title>
        <authorList>
            <person name="Machado H."/>
            <person name="Sonnenschein E.C."/>
            <person name="Melchiorsen J."/>
            <person name="Gram L."/>
        </authorList>
    </citation>
    <scope>NUCLEOTIDE SEQUENCE</scope>
    <source>
        <strain evidence="6">S2052</strain>
    </source>
</reference>
<keyword evidence="4" id="KW-0862">Zinc</keyword>